<dbReference type="Proteomes" id="UP000037035">
    <property type="component" value="Unassembled WGS sequence"/>
</dbReference>
<protein>
    <submittedName>
        <fullName evidence="2">Uncharacterized protein</fullName>
    </submittedName>
</protein>
<dbReference type="AlphaFoldDB" id="A0A0L6UJK4"/>
<comment type="caution">
    <text evidence="2">The sequence shown here is derived from an EMBL/GenBank/DDBJ whole genome shotgun (WGS) entry which is preliminary data.</text>
</comment>
<feature type="compositionally biased region" description="Polar residues" evidence="1">
    <location>
        <begin position="24"/>
        <end position="45"/>
    </location>
</feature>
<name>A0A0L6UJK4_9BASI</name>
<dbReference type="EMBL" id="LAVV01010904">
    <property type="protein sequence ID" value="KNZ48447.1"/>
    <property type="molecule type" value="Genomic_DNA"/>
</dbReference>
<dbReference type="OrthoDB" id="2508363at2759"/>
<feature type="non-terminal residue" evidence="2">
    <location>
        <position position="152"/>
    </location>
</feature>
<feature type="region of interest" description="Disordered" evidence="1">
    <location>
        <begin position="118"/>
        <end position="152"/>
    </location>
</feature>
<feature type="region of interest" description="Disordered" evidence="1">
    <location>
        <begin position="1"/>
        <end position="50"/>
    </location>
</feature>
<evidence type="ECO:0000256" key="1">
    <source>
        <dbReference type="SAM" id="MobiDB-lite"/>
    </source>
</evidence>
<gene>
    <name evidence="2" type="ORF">VP01_5667g1</name>
</gene>
<evidence type="ECO:0000313" key="3">
    <source>
        <dbReference type="Proteomes" id="UP000037035"/>
    </source>
</evidence>
<accession>A0A0L6UJK4</accession>
<evidence type="ECO:0000313" key="2">
    <source>
        <dbReference type="EMBL" id="KNZ48447.1"/>
    </source>
</evidence>
<proteinExistence type="predicted"/>
<keyword evidence="3" id="KW-1185">Reference proteome</keyword>
<reference evidence="2 3" key="1">
    <citation type="submission" date="2015-08" db="EMBL/GenBank/DDBJ databases">
        <title>Next Generation Sequencing and Analysis of the Genome of Puccinia sorghi L Schw, the Causal Agent of Maize Common Rust.</title>
        <authorList>
            <person name="Rochi L."/>
            <person name="Burguener G."/>
            <person name="Darino M."/>
            <person name="Turjanski A."/>
            <person name="Kreff E."/>
            <person name="Dieguez M.J."/>
            <person name="Sacco F."/>
        </authorList>
    </citation>
    <scope>NUCLEOTIDE SEQUENCE [LARGE SCALE GENOMIC DNA]</scope>
    <source>
        <strain evidence="2 3">RO10H11247</strain>
    </source>
</reference>
<feature type="compositionally biased region" description="Basic and acidic residues" evidence="1">
    <location>
        <begin position="133"/>
        <end position="152"/>
    </location>
</feature>
<dbReference type="VEuPathDB" id="FungiDB:VP01_5667g1"/>
<sequence>MPPTRSQSAKLALPLPPTTRPKRQTSQGDKGSQEPNRPSIQSSTVPHHPWLLPRNTLRHLHEKIKILVKEHVALKNQFNKAPAKLQTKKNLLHQVQESQKSLQKLIPNKEIKYDVNGWNPWEAKRPSNQQEPQRQEKVQHLRPHEIQKSRLM</sequence>
<organism evidence="2 3">
    <name type="scientific">Puccinia sorghi</name>
    <dbReference type="NCBI Taxonomy" id="27349"/>
    <lineage>
        <taxon>Eukaryota</taxon>
        <taxon>Fungi</taxon>
        <taxon>Dikarya</taxon>
        <taxon>Basidiomycota</taxon>
        <taxon>Pucciniomycotina</taxon>
        <taxon>Pucciniomycetes</taxon>
        <taxon>Pucciniales</taxon>
        <taxon>Pucciniaceae</taxon>
        <taxon>Puccinia</taxon>
    </lineage>
</organism>